<dbReference type="SUPFAM" id="SSF48371">
    <property type="entry name" value="ARM repeat"/>
    <property type="match status" value="1"/>
</dbReference>
<dbReference type="InterPro" id="IPR016024">
    <property type="entry name" value="ARM-type_fold"/>
</dbReference>
<evidence type="ECO:0000313" key="3">
    <source>
        <dbReference type="EMBL" id="CAD7205332.1"/>
    </source>
</evidence>
<comment type="similarity">
    <text evidence="1">Belongs to the HEATR1/UTP10 family.</text>
</comment>
<dbReference type="PANTHER" id="PTHR13457">
    <property type="entry name" value="BAP28"/>
    <property type="match status" value="1"/>
</dbReference>
<feature type="region of interest" description="Disordered" evidence="2">
    <location>
        <begin position="159"/>
        <end position="178"/>
    </location>
</feature>
<evidence type="ECO:0000256" key="1">
    <source>
        <dbReference type="RuleBase" id="RU367065"/>
    </source>
</evidence>
<gene>
    <name evidence="3" type="ORF">TDIB3V08_LOCUS11484</name>
</gene>
<dbReference type="GO" id="GO:0032040">
    <property type="term" value="C:small-subunit processome"/>
    <property type="evidence" value="ECO:0007669"/>
    <property type="project" value="TreeGrafter"/>
</dbReference>
<dbReference type="GO" id="GO:0030515">
    <property type="term" value="F:snoRNA binding"/>
    <property type="evidence" value="ECO:0007669"/>
    <property type="project" value="TreeGrafter"/>
</dbReference>
<keyword evidence="1" id="KW-0687">Ribonucleoprotein</keyword>
<protein>
    <recommendedName>
        <fullName evidence="1">HEAT repeat-containing protein 1</fullName>
    </recommendedName>
</protein>
<dbReference type="GO" id="GO:0034455">
    <property type="term" value="C:t-UTP complex"/>
    <property type="evidence" value="ECO:0007669"/>
    <property type="project" value="TreeGrafter"/>
</dbReference>
<keyword evidence="1" id="KW-0539">Nucleus</keyword>
<dbReference type="GO" id="GO:0030686">
    <property type="term" value="C:90S preribosome"/>
    <property type="evidence" value="ECO:0007669"/>
    <property type="project" value="TreeGrafter"/>
</dbReference>
<dbReference type="InterPro" id="IPR040191">
    <property type="entry name" value="UTP10"/>
</dbReference>
<feature type="compositionally biased region" description="Low complexity" evidence="2">
    <location>
        <begin position="164"/>
        <end position="178"/>
    </location>
</feature>
<dbReference type="GO" id="GO:0000462">
    <property type="term" value="P:maturation of SSU-rRNA from tricistronic rRNA transcript (SSU-rRNA, 5.8S rRNA, LSU-rRNA)"/>
    <property type="evidence" value="ECO:0007669"/>
    <property type="project" value="TreeGrafter"/>
</dbReference>
<dbReference type="PANTHER" id="PTHR13457:SF1">
    <property type="entry name" value="HEAT REPEAT-CONTAINING PROTEIN 1"/>
    <property type="match status" value="1"/>
</dbReference>
<keyword evidence="1" id="KW-0698">rRNA processing</keyword>
<organism evidence="3">
    <name type="scientific">Timema douglasi</name>
    <name type="common">Walking stick</name>
    <dbReference type="NCBI Taxonomy" id="61478"/>
    <lineage>
        <taxon>Eukaryota</taxon>
        <taxon>Metazoa</taxon>
        <taxon>Ecdysozoa</taxon>
        <taxon>Arthropoda</taxon>
        <taxon>Hexapoda</taxon>
        <taxon>Insecta</taxon>
        <taxon>Pterygota</taxon>
        <taxon>Neoptera</taxon>
        <taxon>Polyneoptera</taxon>
        <taxon>Phasmatodea</taxon>
        <taxon>Timematodea</taxon>
        <taxon>Timematoidea</taxon>
        <taxon>Timematidae</taxon>
        <taxon>Timema</taxon>
    </lineage>
</organism>
<proteinExistence type="inferred from homology"/>
<comment type="function">
    <text evidence="1">Involved in nucleolar processing of pre-18S ribosomal RNA.</text>
</comment>
<keyword evidence="1" id="KW-0690">Ribosome biogenesis</keyword>
<sequence length="377" mass="41834">MHRLLISDRWFKPRVGCHFLTSAVTCPMLGANCNVHVGTAPRCDVNCDVLKLDAPYGDVNCLLPGEMVIPVVRRLLDNKLSTVRRKTMELLNNHLQHQADSSSKCDPESYFNLLPPLMAVVGTIGAEGKSQEGELELNQQTALLSLKLMARFLGLEHPTRFQESSDSGSSSSPVSTESLAHKDILPSGDLAGYSKSLSVSLEIAKPQKEAVAKTSHQKMLNYVRGAQKCHHEYLEMKKQESSEEDKKKAEKRKLDIQCVEVMAKMLKNDIPQGNVLASMVLCIADMTTSLKANIIISIALIMPALINILKKHQTLESPSLMMLSIITAIHKIVENLTKFLSPYIHNLLREICALSAKWVNDTDPKIAPIVHKLQLTR</sequence>
<reference evidence="3" key="1">
    <citation type="submission" date="2020-11" db="EMBL/GenBank/DDBJ databases">
        <authorList>
            <person name="Tran Van P."/>
        </authorList>
    </citation>
    <scope>NUCLEOTIDE SEQUENCE</scope>
</reference>
<dbReference type="EMBL" id="OA574788">
    <property type="protein sequence ID" value="CAD7205332.1"/>
    <property type="molecule type" value="Genomic_DNA"/>
</dbReference>
<evidence type="ECO:0000256" key="2">
    <source>
        <dbReference type="SAM" id="MobiDB-lite"/>
    </source>
</evidence>
<dbReference type="AlphaFoldDB" id="A0A7R8ZDC5"/>
<dbReference type="GO" id="GO:0045943">
    <property type="term" value="P:positive regulation of transcription by RNA polymerase I"/>
    <property type="evidence" value="ECO:0007669"/>
    <property type="project" value="TreeGrafter"/>
</dbReference>
<accession>A0A7R8ZDC5</accession>
<name>A0A7R8ZDC5_TIMDO</name>
<comment type="subcellular location">
    <subcellularLocation>
        <location evidence="1">Nucleus</location>
        <location evidence="1">Nucleolus</location>
    </subcellularLocation>
</comment>